<keyword evidence="4" id="KW-1185">Reference proteome</keyword>
<feature type="coiled-coil region" evidence="1">
    <location>
        <begin position="78"/>
        <end position="189"/>
    </location>
</feature>
<evidence type="ECO:0000256" key="1">
    <source>
        <dbReference type="SAM" id="Coils"/>
    </source>
</evidence>
<dbReference type="STRING" id="8496.A0A151MYR9"/>
<dbReference type="EMBL" id="AKHW03004623">
    <property type="protein sequence ID" value="KYO29608.1"/>
    <property type="molecule type" value="Genomic_DNA"/>
</dbReference>
<gene>
    <name evidence="3" type="ORF">Y1Q_0023921</name>
</gene>
<feature type="compositionally biased region" description="Basic and acidic residues" evidence="2">
    <location>
        <begin position="14"/>
        <end position="25"/>
    </location>
</feature>
<name>A0A151MYR9_ALLMI</name>
<feature type="region of interest" description="Disordered" evidence="2">
    <location>
        <begin position="1"/>
        <end position="25"/>
    </location>
</feature>
<proteinExistence type="predicted"/>
<dbReference type="AlphaFoldDB" id="A0A151MYR9"/>
<evidence type="ECO:0000313" key="3">
    <source>
        <dbReference type="EMBL" id="KYO29608.1"/>
    </source>
</evidence>
<reference evidence="3 4" key="1">
    <citation type="journal article" date="2012" name="Genome Biol.">
        <title>Sequencing three crocodilian genomes to illuminate the evolution of archosaurs and amniotes.</title>
        <authorList>
            <person name="St John J.A."/>
            <person name="Braun E.L."/>
            <person name="Isberg S.R."/>
            <person name="Miles L.G."/>
            <person name="Chong A.Y."/>
            <person name="Gongora J."/>
            <person name="Dalzell P."/>
            <person name="Moran C."/>
            <person name="Bed'hom B."/>
            <person name="Abzhanov A."/>
            <person name="Burgess S.C."/>
            <person name="Cooksey A.M."/>
            <person name="Castoe T.A."/>
            <person name="Crawford N.G."/>
            <person name="Densmore L.D."/>
            <person name="Drew J.C."/>
            <person name="Edwards S.V."/>
            <person name="Faircloth B.C."/>
            <person name="Fujita M.K."/>
            <person name="Greenwold M.J."/>
            <person name="Hoffmann F.G."/>
            <person name="Howard J.M."/>
            <person name="Iguchi T."/>
            <person name="Janes D.E."/>
            <person name="Khan S.Y."/>
            <person name="Kohno S."/>
            <person name="de Koning A.J."/>
            <person name="Lance S.L."/>
            <person name="McCarthy F.M."/>
            <person name="McCormack J.E."/>
            <person name="Merchant M.E."/>
            <person name="Peterson D.G."/>
            <person name="Pollock D.D."/>
            <person name="Pourmand N."/>
            <person name="Raney B.J."/>
            <person name="Roessler K.A."/>
            <person name="Sanford J.R."/>
            <person name="Sawyer R.H."/>
            <person name="Schmidt C.J."/>
            <person name="Triplett E.W."/>
            <person name="Tuberville T.D."/>
            <person name="Venegas-Anaya M."/>
            <person name="Howard J.T."/>
            <person name="Jarvis E.D."/>
            <person name="Guillette L.J.Jr."/>
            <person name="Glenn T.C."/>
            <person name="Green R.E."/>
            <person name="Ray D.A."/>
        </authorList>
    </citation>
    <scope>NUCLEOTIDE SEQUENCE [LARGE SCALE GENOMIC DNA]</scope>
    <source>
        <strain evidence="3">KSC_2009_1</strain>
    </source>
</reference>
<dbReference type="Proteomes" id="UP000050525">
    <property type="component" value="Unassembled WGS sequence"/>
</dbReference>
<accession>A0A151MYR9</accession>
<feature type="region of interest" description="Disordered" evidence="2">
    <location>
        <begin position="210"/>
        <end position="250"/>
    </location>
</feature>
<evidence type="ECO:0000256" key="2">
    <source>
        <dbReference type="SAM" id="MobiDB-lite"/>
    </source>
</evidence>
<comment type="caution">
    <text evidence="3">The sequence shown here is derived from an EMBL/GenBank/DDBJ whole genome shotgun (WGS) entry which is preliminary data.</text>
</comment>
<keyword evidence="1" id="KW-0175">Coiled coil</keyword>
<dbReference type="PhylomeDB" id="A0A151MYR9"/>
<evidence type="ECO:0000313" key="4">
    <source>
        <dbReference type="Proteomes" id="UP000050525"/>
    </source>
</evidence>
<protein>
    <submittedName>
        <fullName evidence="3">Autophagy-related protein 16-like</fullName>
    </submittedName>
</protein>
<organism evidence="3 4">
    <name type="scientific">Alligator mississippiensis</name>
    <name type="common">American alligator</name>
    <dbReference type="NCBI Taxonomy" id="8496"/>
    <lineage>
        <taxon>Eukaryota</taxon>
        <taxon>Metazoa</taxon>
        <taxon>Chordata</taxon>
        <taxon>Craniata</taxon>
        <taxon>Vertebrata</taxon>
        <taxon>Euteleostomi</taxon>
        <taxon>Archelosauria</taxon>
        <taxon>Archosauria</taxon>
        <taxon>Crocodylia</taxon>
        <taxon>Alligatoridae</taxon>
        <taxon>Alligatorinae</taxon>
        <taxon>Alligator</taxon>
    </lineage>
</organism>
<sequence length="250" mass="27035">MAGVGPGPGWRSHVRAELQRREREQRGLRDLVRTHEKLLERLDLQSLLAEKLQLDTGTQESGAALDLASLQLQHALEVSELQQGQEELAQTIADLTEALTRSEAETREQRERAGRCARALAALSSRAEEAEALRAALGVAQEQVAALEARWVQEKAAEAARVNQANAQLERYQHQVLRLRQKLEQLQLAAAGIKLGTSDSSCSTSCEELALGGLDSGPQGSSSPMRAQESHTKTPAPALSETLGSTPVTP</sequence>